<dbReference type="PANTHER" id="PTHR30441:SF4">
    <property type="entry name" value="PROTEIN ASMA"/>
    <property type="match status" value="1"/>
</dbReference>
<comment type="caution">
    <text evidence="4">The sequence shown here is derived from an EMBL/GenBank/DDBJ whole genome shotgun (WGS) entry which is preliminary data.</text>
</comment>
<dbReference type="AlphaFoldDB" id="A0A512NDT5"/>
<proteinExistence type="predicted"/>
<organism evidence="4 5">
    <name type="scientific">Reyranella soli</name>
    <dbReference type="NCBI Taxonomy" id="1230389"/>
    <lineage>
        <taxon>Bacteria</taxon>
        <taxon>Pseudomonadati</taxon>
        <taxon>Pseudomonadota</taxon>
        <taxon>Alphaproteobacteria</taxon>
        <taxon>Hyphomicrobiales</taxon>
        <taxon>Reyranellaceae</taxon>
        <taxon>Reyranella</taxon>
    </lineage>
</organism>
<sequence>MTSTTRKRVLIGAGGVVGLLIVVLLALPSLIDLNGRKAEIATMVKKVTGRELVLDGPIALSILPTPTVTLSGVKFFNVPGSKNPNMVEVKTVTVKPSLGALLTGSIEVSEVTLVEPKIVLEINAEGKPNWEFAPSVAEAKPAAPKPDSPRPLSLGRLTIDNGTLIFSDSKAGLSIVAEKANFSASVRSLDGPYSIAGSATINGAPLKLDLSVGAKAADGHAVDLALEAGGKLGFKGKLSELGPNARLTGLASSSSDNLIGFADTLIKMTGQPQPDLPPLLAGKFTFDGAVDASQTSISIKDFKLALGQDNAGESLTLTLKPALAIEGKLAADRLDLDHWLAAMAKPATTAAPTTPPPAGATAAPVPPAGPSMLAAITAKLSFEIGELVYNKQPVRNIALELDARRGVVAVPKLTATLPGDLALQARSTMSGDPNRPTVAGDFSLVGPKLRETLAWLAVDVSSVPPDKLQRISLKGRMSSDGGNVQVSDAVFELDDLKGSGGITVTFSVPLSVVMQVNLDTLDLDSYLAAAPSDKKPAASAPAPTTAAARAVGPSIGLKAKIAKLIWNKETIGGIDVDIALRGDTIRLNDAKVSNLAGARLAVRGTVANYNAAQPRPDIAFNFEAPDMDRVLKLVGATPAGLGAVTASGGVAGSLEQVALREFAVNAAGQSLRATGTLALPGAAQGAPKSAAYKGSLTLNGQTLDGSIEATLGTRPNITADLKANVLDLDKIGGSAAPAPSRGQPAAAKAIDTGPLRSIDGNFKLVAATLISSSLRIGNADLAATLKDGVLTISHFKGTLYGGSLNFSGVVNASQPALAVDLKGDATGIGLGEMLRSTRGSNQFGSSIRVTIDGRLNATGIAVRAGGTTSDQLRSSLAGGANLGGHIFVGADEALRFIGGALAGAASGVIDNTLGNALGIVGQRGLSPTALLNAIQLVLNRFVNHDSPISGHIDIAGGVLTDRGLAVQGNRATANISTRTNLTASSTDTTINFMIAEDPTAPYIITTARGALSSPSLNVTRGTARDPAGMTSTLPGVGNIPGIGNLIPGQGGGQSGGQQRSPIPNIPLPIPNIFGR</sequence>
<dbReference type="InterPro" id="IPR007844">
    <property type="entry name" value="AsmA"/>
</dbReference>
<feature type="domain" description="AsmA" evidence="3">
    <location>
        <begin position="19"/>
        <end position="203"/>
    </location>
</feature>
<dbReference type="OrthoDB" id="9816380at2"/>
<dbReference type="Pfam" id="PF05170">
    <property type="entry name" value="AsmA"/>
    <property type="match status" value="1"/>
</dbReference>
<feature type="transmembrane region" description="Helical" evidence="2">
    <location>
        <begin position="9"/>
        <end position="31"/>
    </location>
</feature>
<dbReference type="InterPro" id="IPR052894">
    <property type="entry name" value="AsmA-related"/>
</dbReference>
<feature type="region of interest" description="Disordered" evidence="1">
    <location>
        <begin position="1042"/>
        <end position="1075"/>
    </location>
</feature>
<dbReference type="PANTHER" id="PTHR30441">
    <property type="entry name" value="DUF748 DOMAIN-CONTAINING PROTEIN"/>
    <property type="match status" value="1"/>
</dbReference>
<evidence type="ECO:0000256" key="2">
    <source>
        <dbReference type="SAM" id="Phobius"/>
    </source>
</evidence>
<evidence type="ECO:0000313" key="4">
    <source>
        <dbReference type="EMBL" id="GEP57117.1"/>
    </source>
</evidence>
<keyword evidence="2" id="KW-0472">Membrane</keyword>
<name>A0A512NDT5_9HYPH</name>
<evidence type="ECO:0000313" key="5">
    <source>
        <dbReference type="Proteomes" id="UP000321058"/>
    </source>
</evidence>
<dbReference type="GO" id="GO:0005886">
    <property type="term" value="C:plasma membrane"/>
    <property type="evidence" value="ECO:0007669"/>
    <property type="project" value="TreeGrafter"/>
</dbReference>
<evidence type="ECO:0000259" key="3">
    <source>
        <dbReference type="Pfam" id="PF05170"/>
    </source>
</evidence>
<keyword evidence="2" id="KW-1133">Transmembrane helix</keyword>
<dbReference type="GO" id="GO:0090313">
    <property type="term" value="P:regulation of protein targeting to membrane"/>
    <property type="evidence" value="ECO:0007669"/>
    <property type="project" value="TreeGrafter"/>
</dbReference>
<keyword evidence="5" id="KW-1185">Reference proteome</keyword>
<protein>
    <submittedName>
        <fullName evidence="4">Cell envelope biogenesis protein AsmA</fullName>
    </submittedName>
</protein>
<keyword evidence="2" id="KW-0812">Transmembrane</keyword>
<dbReference type="Proteomes" id="UP000321058">
    <property type="component" value="Unassembled WGS sequence"/>
</dbReference>
<dbReference type="EMBL" id="BKAJ01000074">
    <property type="protein sequence ID" value="GEP57117.1"/>
    <property type="molecule type" value="Genomic_DNA"/>
</dbReference>
<evidence type="ECO:0000256" key="1">
    <source>
        <dbReference type="SAM" id="MobiDB-lite"/>
    </source>
</evidence>
<reference evidence="4 5" key="1">
    <citation type="submission" date="2019-07" db="EMBL/GenBank/DDBJ databases">
        <title>Whole genome shotgun sequence of Reyranella soli NBRC 108950.</title>
        <authorList>
            <person name="Hosoyama A."/>
            <person name="Uohara A."/>
            <person name="Ohji S."/>
            <person name="Ichikawa N."/>
        </authorList>
    </citation>
    <scope>NUCLEOTIDE SEQUENCE [LARGE SCALE GENOMIC DNA]</scope>
    <source>
        <strain evidence="4 5">NBRC 108950</strain>
    </source>
</reference>
<gene>
    <name evidence="4" type="ORF">RSO01_42830</name>
</gene>
<accession>A0A512NDT5</accession>
<dbReference type="RefSeq" id="WP_147151489.1">
    <property type="nucleotide sequence ID" value="NZ_BKAJ01000074.1"/>
</dbReference>